<keyword evidence="6" id="KW-1185">Reference proteome</keyword>
<dbReference type="GO" id="GO:0006508">
    <property type="term" value="P:proteolysis"/>
    <property type="evidence" value="ECO:0007669"/>
    <property type="project" value="UniProtKB-KW"/>
</dbReference>
<sequence>MKGLLKYLPHIILLIFTLSRTVQNKTRKAEGEPCECQFQRCICKYLSDCKVLYDRKDIDYCNRKHGLVCCPQEPKTPNITPAELASEFACQKYTEMISNDCAREFITGGELARAKEFPPAALVGRFIMETKKHDWFCGGTLISERFVLTASHCTKAGVINRVRLGDLDFSSNKDDEGVQEFSVSQVISHSQYDRYDSYNDIMLLELNGTVTFTDYVQPACLLTPSRTVYNNSVFWAVGWGAVDHSTNMSPQLRRVQLRKLENCGPVATEAYNLLRGLRERTQFCAHGETNDTCRGDSGGPLLITFPSKEEKYKCLYMVAGIISKGQIECGSQDIPSLNTNVTAFVRFIEYHVWPTKNNKS</sequence>
<dbReference type="Proteomes" id="UP001652620">
    <property type="component" value="Chromosome 2"/>
</dbReference>
<gene>
    <name evidence="7" type="primary">LOC105228547</name>
</gene>
<dbReference type="InterPro" id="IPR033116">
    <property type="entry name" value="TRYPSIN_SER"/>
</dbReference>
<proteinExistence type="inferred from homology"/>
<keyword evidence="3 7" id="KW-0645">Protease</keyword>
<name>A0ABM3J2G7_BACDO</name>
<feature type="domain" description="Peptidase S1" evidence="5">
    <location>
        <begin position="106"/>
        <end position="359"/>
    </location>
</feature>
<dbReference type="InterPro" id="IPR001314">
    <property type="entry name" value="Peptidase_S1A"/>
</dbReference>
<feature type="chain" id="PRO_5045784973" evidence="4">
    <location>
        <begin position="25"/>
        <end position="360"/>
    </location>
</feature>
<keyword evidence="4" id="KW-0732">Signal</keyword>
<protein>
    <submittedName>
        <fullName evidence="7">Venom protease isoform X1</fullName>
    </submittedName>
</protein>
<evidence type="ECO:0000313" key="6">
    <source>
        <dbReference type="Proteomes" id="UP001652620"/>
    </source>
</evidence>
<dbReference type="PANTHER" id="PTHR24256">
    <property type="entry name" value="TRYPTASE-RELATED"/>
    <property type="match status" value="1"/>
</dbReference>
<dbReference type="InterPro" id="IPR051487">
    <property type="entry name" value="Ser/Thr_Proteases_Immune/Dev"/>
</dbReference>
<organism evidence="6 7">
    <name type="scientific">Bactrocera dorsalis</name>
    <name type="common">Oriental fruit fly</name>
    <name type="synonym">Dacus dorsalis</name>
    <dbReference type="NCBI Taxonomy" id="27457"/>
    <lineage>
        <taxon>Eukaryota</taxon>
        <taxon>Metazoa</taxon>
        <taxon>Ecdysozoa</taxon>
        <taxon>Arthropoda</taxon>
        <taxon>Hexapoda</taxon>
        <taxon>Insecta</taxon>
        <taxon>Pterygota</taxon>
        <taxon>Neoptera</taxon>
        <taxon>Endopterygota</taxon>
        <taxon>Diptera</taxon>
        <taxon>Brachycera</taxon>
        <taxon>Muscomorpha</taxon>
        <taxon>Tephritoidea</taxon>
        <taxon>Tephritidae</taxon>
        <taxon>Bactrocera</taxon>
        <taxon>Bactrocera</taxon>
    </lineage>
</organism>
<dbReference type="InterPro" id="IPR009003">
    <property type="entry name" value="Peptidase_S1_PA"/>
</dbReference>
<evidence type="ECO:0000259" key="5">
    <source>
        <dbReference type="PROSITE" id="PS50240"/>
    </source>
</evidence>
<evidence type="ECO:0000256" key="3">
    <source>
        <dbReference type="RuleBase" id="RU363034"/>
    </source>
</evidence>
<dbReference type="InterPro" id="IPR043504">
    <property type="entry name" value="Peptidase_S1_PA_chymotrypsin"/>
</dbReference>
<feature type="signal peptide" evidence="4">
    <location>
        <begin position="1"/>
        <end position="24"/>
    </location>
</feature>
<dbReference type="SUPFAM" id="SSF50494">
    <property type="entry name" value="Trypsin-like serine proteases"/>
    <property type="match status" value="1"/>
</dbReference>
<evidence type="ECO:0000313" key="7">
    <source>
        <dbReference type="RefSeq" id="XP_049303434.1"/>
    </source>
</evidence>
<dbReference type="PROSITE" id="PS00134">
    <property type="entry name" value="TRYPSIN_HIS"/>
    <property type="match status" value="1"/>
</dbReference>
<evidence type="ECO:0000256" key="4">
    <source>
        <dbReference type="SAM" id="SignalP"/>
    </source>
</evidence>
<reference evidence="7" key="2">
    <citation type="submission" date="2025-08" db="UniProtKB">
        <authorList>
            <consortium name="RefSeq"/>
        </authorList>
    </citation>
    <scope>IDENTIFICATION</scope>
    <source>
        <tissue evidence="7">Adult</tissue>
    </source>
</reference>
<dbReference type="InterPro" id="IPR018114">
    <property type="entry name" value="TRYPSIN_HIS"/>
</dbReference>
<keyword evidence="1" id="KW-1015">Disulfide bond</keyword>
<dbReference type="GeneID" id="105228547"/>
<dbReference type="SMART" id="SM00020">
    <property type="entry name" value="Tryp_SPc"/>
    <property type="match status" value="1"/>
</dbReference>
<dbReference type="InterPro" id="IPR001254">
    <property type="entry name" value="Trypsin_dom"/>
</dbReference>
<accession>A0ABM3J2G7</accession>
<evidence type="ECO:0000256" key="1">
    <source>
        <dbReference type="ARBA" id="ARBA00023157"/>
    </source>
</evidence>
<dbReference type="PRINTS" id="PR00722">
    <property type="entry name" value="CHYMOTRYPSIN"/>
</dbReference>
<keyword evidence="3" id="KW-0720">Serine protease</keyword>
<keyword evidence="3" id="KW-0378">Hydrolase</keyword>
<dbReference type="CDD" id="cd00190">
    <property type="entry name" value="Tryp_SPc"/>
    <property type="match status" value="1"/>
</dbReference>
<dbReference type="RefSeq" id="XP_049303434.1">
    <property type="nucleotide sequence ID" value="XM_049447477.1"/>
</dbReference>
<dbReference type="PROSITE" id="PS50240">
    <property type="entry name" value="TRYPSIN_DOM"/>
    <property type="match status" value="1"/>
</dbReference>
<comment type="similarity">
    <text evidence="2">Belongs to the peptidase S1 family. CLIP subfamily.</text>
</comment>
<dbReference type="Pfam" id="PF00089">
    <property type="entry name" value="Trypsin"/>
    <property type="match status" value="1"/>
</dbReference>
<dbReference type="PROSITE" id="PS00135">
    <property type="entry name" value="TRYPSIN_SER"/>
    <property type="match status" value="1"/>
</dbReference>
<dbReference type="Gene3D" id="2.40.10.10">
    <property type="entry name" value="Trypsin-like serine proteases"/>
    <property type="match status" value="1"/>
</dbReference>
<dbReference type="GO" id="GO:0008233">
    <property type="term" value="F:peptidase activity"/>
    <property type="evidence" value="ECO:0007669"/>
    <property type="project" value="UniProtKB-KW"/>
</dbReference>
<reference evidence="6" key="1">
    <citation type="submission" date="2025-05" db="UniProtKB">
        <authorList>
            <consortium name="RefSeq"/>
        </authorList>
    </citation>
    <scope>NUCLEOTIDE SEQUENCE [LARGE SCALE GENOMIC DNA]</scope>
</reference>
<evidence type="ECO:0000256" key="2">
    <source>
        <dbReference type="ARBA" id="ARBA00024195"/>
    </source>
</evidence>